<feature type="transmembrane region" description="Helical" evidence="1">
    <location>
        <begin position="133"/>
        <end position="153"/>
    </location>
</feature>
<organism evidence="3 4">
    <name type="scientific">Marinitoga aeolica</name>
    <dbReference type="NCBI Taxonomy" id="2809031"/>
    <lineage>
        <taxon>Bacteria</taxon>
        <taxon>Thermotogati</taxon>
        <taxon>Thermotogota</taxon>
        <taxon>Thermotogae</taxon>
        <taxon>Petrotogales</taxon>
        <taxon>Petrotogaceae</taxon>
        <taxon>Marinitoga</taxon>
    </lineage>
</organism>
<evidence type="ECO:0000313" key="3">
    <source>
        <dbReference type="EMBL" id="WGS65133.1"/>
    </source>
</evidence>
<dbReference type="Proteomes" id="UP001232493">
    <property type="component" value="Chromosome"/>
</dbReference>
<dbReference type="InterPro" id="IPR054331">
    <property type="entry name" value="LiaF_TM"/>
</dbReference>
<dbReference type="RefSeq" id="WP_280999330.1">
    <property type="nucleotide sequence ID" value="NZ_CP069362.1"/>
</dbReference>
<keyword evidence="4" id="KW-1185">Reference proteome</keyword>
<keyword evidence="1" id="KW-0812">Transmembrane</keyword>
<name>A0ABY8PR79_9BACT</name>
<feature type="transmembrane region" description="Helical" evidence="1">
    <location>
        <begin position="30"/>
        <end position="47"/>
    </location>
</feature>
<reference evidence="3 4" key="1">
    <citation type="submission" date="2021-02" db="EMBL/GenBank/DDBJ databases">
        <title>Characterization of Marinitoga sp. nov. str. BP5-C20A.</title>
        <authorList>
            <person name="Erauso G."/>
            <person name="Postec A."/>
        </authorList>
    </citation>
    <scope>NUCLEOTIDE SEQUENCE [LARGE SCALE GENOMIC DNA]</scope>
    <source>
        <strain evidence="3 4">BP5-C20A</strain>
    </source>
</reference>
<gene>
    <name evidence="3" type="ORF">JRV97_00840</name>
</gene>
<evidence type="ECO:0000313" key="4">
    <source>
        <dbReference type="Proteomes" id="UP001232493"/>
    </source>
</evidence>
<evidence type="ECO:0000259" key="2">
    <source>
        <dbReference type="Pfam" id="PF22570"/>
    </source>
</evidence>
<dbReference type="EMBL" id="CP069362">
    <property type="protein sequence ID" value="WGS65133.1"/>
    <property type="molecule type" value="Genomic_DNA"/>
</dbReference>
<keyword evidence="1" id="KW-0472">Membrane</keyword>
<protein>
    <recommendedName>
        <fullName evidence="2">LiaF transmembrane domain-containing protein</fullName>
    </recommendedName>
</protein>
<accession>A0ABY8PR79</accession>
<sequence length="160" mass="18310">MKNSIFGGLILILLGLYLIISNIIDINLNWNYIWPSILLILGFRFEYLYFKYKKNPGGLVPGGILITLGVIFYLSAFLGYSSMEYLWPGFILAPAIGLLQMSIVTKKLKEYIFPIIFLSGLSIIFFLQELIKINIWNYIIGLLFIGIGINILIKRRGHNE</sequence>
<feature type="domain" description="LiaF transmembrane" evidence="2">
    <location>
        <begin position="6"/>
        <end position="97"/>
    </location>
</feature>
<feature type="transmembrane region" description="Helical" evidence="1">
    <location>
        <begin position="59"/>
        <end position="79"/>
    </location>
</feature>
<feature type="transmembrane region" description="Helical" evidence="1">
    <location>
        <begin position="85"/>
        <end position="104"/>
    </location>
</feature>
<dbReference type="Pfam" id="PF22570">
    <property type="entry name" value="LiaF-TM"/>
    <property type="match status" value="1"/>
</dbReference>
<evidence type="ECO:0000256" key="1">
    <source>
        <dbReference type="SAM" id="Phobius"/>
    </source>
</evidence>
<feature type="transmembrane region" description="Helical" evidence="1">
    <location>
        <begin position="5"/>
        <end position="24"/>
    </location>
</feature>
<proteinExistence type="predicted"/>
<keyword evidence="1" id="KW-1133">Transmembrane helix</keyword>
<feature type="transmembrane region" description="Helical" evidence="1">
    <location>
        <begin position="111"/>
        <end position="127"/>
    </location>
</feature>